<keyword evidence="2" id="KW-1185">Reference proteome</keyword>
<accession>A0AAV1QTG9</accession>
<dbReference type="Proteomes" id="UP001314170">
    <property type="component" value="Unassembled WGS sequence"/>
</dbReference>
<comment type="caution">
    <text evidence="1">The sequence shown here is derived from an EMBL/GenBank/DDBJ whole genome shotgun (WGS) entry which is preliminary data.</text>
</comment>
<organism evidence="1 2">
    <name type="scientific">Dovyalis caffra</name>
    <dbReference type="NCBI Taxonomy" id="77055"/>
    <lineage>
        <taxon>Eukaryota</taxon>
        <taxon>Viridiplantae</taxon>
        <taxon>Streptophyta</taxon>
        <taxon>Embryophyta</taxon>
        <taxon>Tracheophyta</taxon>
        <taxon>Spermatophyta</taxon>
        <taxon>Magnoliopsida</taxon>
        <taxon>eudicotyledons</taxon>
        <taxon>Gunneridae</taxon>
        <taxon>Pentapetalae</taxon>
        <taxon>rosids</taxon>
        <taxon>fabids</taxon>
        <taxon>Malpighiales</taxon>
        <taxon>Salicaceae</taxon>
        <taxon>Flacourtieae</taxon>
        <taxon>Dovyalis</taxon>
    </lineage>
</organism>
<dbReference type="Gene3D" id="3.30.420.150">
    <property type="entry name" value="Exopolyphosphatase. Domain 2"/>
    <property type="match status" value="1"/>
</dbReference>
<evidence type="ECO:0000313" key="1">
    <source>
        <dbReference type="EMBL" id="CAK7325062.1"/>
    </source>
</evidence>
<gene>
    <name evidence="1" type="ORF">DCAF_LOCUS2734</name>
</gene>
<evidence type="ECO:0000313" key="2">
    <source>
        <dbReference type="Proteomes" id="UP001314170"/>
    </source>
</evidence>
<sequence>MLHLAPIGNLTKIWEKGQQLCLTSWSDLSNTSRNNIGDYCFQVPYTASLIEDALCLGDKEIVFGPGDLSWTLGASLVEVEKPWPSNTETSILSLKSNNAINDINTKQDIVKWENISMKTRYFEQLLEVSISISCCLQLHESPAV</sequence>
<reference evidence="1 2" key="1">
    <citation type="submission" date="2024-01" db="EMBL/GenBank/DDBJ databases">
        <authorList>
            <person name="Waweru B."/>
        </authorList>
    </citation>
    <scope>NUCLEOTIDE SEQUENCE [LARGE SCALE GENOMIC DNA]</scope>
</reference>
<protein>
    <submittedName>
        <fullName evidence="1">Uncharacterized protein</fullName>
    </submittedName>
</protein>
<proteinExistence type="predicted"/>
<name>A0AAV1QTG9_9ROSI</name>
<dbReference type="AlphaFoldDB" id="A0AAV1QTG9"/>
<dbReference type="EMBL" id="CAWUPB010000827">
    <property type="protein sequence ID" value="CAK7325062.1"/>
    <property type="molecule type" value="Genomic_DNA"/>
</dbReference>